<accession>A0A9P5Z794</accession>
<dbReference type="AlphaFoldDB" id="A0A9P5Z794"/>
<gene>
    <name evidence="1" type="ORF">BDN70DRAFT_920309</name>
</gene>
<dbReference type="Proteomes" id="UP000807469">
    <property type="component" value="Unassembled WGS sequence"/>
</dbReference>
<reference evidence="1" key="1">
    <citation type="submission" date="2020-11" db="EMBL/GenBank/DDBJ databases">
        <authorList>
            <consortium name="DOE Joint Genome Institute"/>
            <person name="Ahrendt S."/>
            <person name="Riley R."/>
            <person name="Andreopoulos W."/>
            <person name="Labutti K."/>
            <person name="Pangilinan J."/>
            <person name="Ruiz-Duenas F.J."/>
            <person name="Barrasa J.M."/>
            <person name="Sanchez-Garcia M."/>
            <person name="Camarero S."/>
            <person name="Miyauchi S."/>
            <person name="Serrano A."/>
            <person name="Linde D."/>
            <person name="Babiker R."/>
            <person name="Drula E."/>
            <person name="Ayuso-Fernandez I."/>
            <person name="Pacheco R."/>
            <person name="Padilla G."/>
            <person name="Ferreira P."/>
            <person name="Barriuso J."/>
            <person name="Kellner H."/>
            <person name="Castanera R."/>
            <person name="Alfaro M."/>
            <person name="Ramirez L."/>
            <person name="Pisabarro A.G."/>
            <person name="Kuo A."/>
            <person name="Tritt A."/>
            <person name="Lipzen A."/>
            <person name="He G."/>
            <person name="Yan M."/>
            <person name="Ng V."/>
            <person name="Cullen D."/>
            <person name="Martin F."/>
            <person name="Rosso M.-N."/>
            <person name="Henrissat B."/>
            <person name="Hibbett D."/>
            <person name="Martinez A.T."/>
            <person name="Grigoriev I.V."/>
        </authorList>
    </citation>
    <scope>NUCLEOTIDE SEQUENCE</scope>
    <source>
        <strain evidence="1">CIRM-BRFM 674</strain>
    </source>
</reference>
<dbReference type="InterPro" id="IPR011333">
    <property type="entry name" value="SKP1/BTB/POZ_sf"/>
</dbReference>
<comment type="caution">
    <text evidence="1">The sequence shown here is derived from an EMBL/GenBank/DDBJ whole genome shotgun (WGS) entry which is preliminary data.</text>
</comment>
<keyword evidence="2" id="KW-1185">Reference proteome</keyword>
<protein>
    <recommendedName>
        <fullName evidence="3">BTB domain-containing protein</fullName>
    </recommendedName>
</protein>
<evidence type="ECO:0000313" key="2">
    <source>
        <dbReference type="Proteomes" id="UP000807469"/>
    </source>
</evidence>
<sequence length="267" mass="29600">MDTSKPSTRSENTVEKTSTLFGDPTADISFVSSDGVTFKIHSKYLGAVSEGFGAPESTVIDSKPIALAEAAEVLEVLFQFVHPPFEFHQSHQPSVKDMEINLFFAVATAAEKYVVYGIMNMCVTRMRYELYESHPVEVLNHAANHGYDDLADIAAAETISLPNPLEETLAGLTDPKVAVRWTKYYGHWLQILKFTNNLLQNTNNKNCLGLFNLIGDLLRHLTVNPTNIKMPAWRSACGSALCDCQQGKWGEIIKAEVEAIPKFTEVT</sequence>
<dbReference type="EMBL" id="MU155189">
    <property type="protein sequence ID" value="KAF9480736.1"/>
    <property type="molecule type" value="Genomic_DNA"/>
</dbReference>
<name>A0A9P5Z794_9AGAR</name>
<proteinExistence type="predicted"/>
<evidence type="ECO:0008006" key="3">
    <source>
        <dbReference type="Google" id="ProtNLM"/>
    </source>
</evidence>
<organism evidence="1 2">
    <name type="scientific">Pholiota conissans</name>
    <dbReference type="NCBI Taxonomy" id="109636"/>
    <lineage>
        <taxon>Eukaryota</taxon>
        <taxon>Fungi</taxon>
        <taxon>Dikarya</taxon>
        <taxon>Basidiomycota</taxon>
        <taxon>Agaricomycotina</taxon>
        <taxon>Agaricomycetes</taxon>
        <taxon>Agaricomycetidae</taxon>
        <taxon>Agaricales</taxon>
        <taxon>Agaricineae</taxon>
        <taxon>Strophariaceae</taxon>
        <taxon>Pholiota</taxon>
    </lineage>
</organism>
<dbReference type="OrthoDB" id="3184970at2759"/>
<evidence type="ECO:0000313" key="1">
    <source>
        <dbReference type="EMBL" id="KAF9480736.1"/>
    </source>
</evidence>
<dbReference type="Gene3D" id="3.30.710.10">
    <property type="entry name" value="Potassium Channel Kv1.1, Chain A"/>
    <property type="match status" value="1"/>
</dbReference>